<evidence type="ECO:0000259" key="1">
    <source>
        <dbReference type="Pfam" id="PF09977"/>
    </source>
</evidence>
<reference evidence="3" key="1">
    <citation type="submission" date="2017-02" db="EMBL/GenBank/DDBJ databases">
        <authorList>
            <person name="Varghese N."/>
            <person name="Submissions S."/>
        </authorList>
    </citation>
    <scope>NUCLEOTIDE SEQUENCE [LARGE SCALE GENOMIC DNA]</scope>
    <source>
        <strain evidence="3">UM2</strain>
    </source>
</reference>
<dbReference type="AlphaFoldDB" id="A0A1T5AIL8"/>
<proteinExistence type="predicted"/>
<dbReference type="RefSeq" id="WP_079646726.1">
    <property type="nucleotide sequence ID" value="NZ_FUYM01000002.1"/>
</dbReference>
<evidence type="ECO:0000313" key="3">
    <source>
        <dbReference type="Proteomes" id="UP000189818"/>
    </source>
</evidence>
<dbReference type="EMBL" id="FUYM01000002">
    <property type="protein sequence ID" value="SKB34851.1"/>
    <property type="molecule type" value="Genomic_DNA"/>
</dbReference>
<feature type="domain" description="DUF2134" evidence="1">
    <location>
        <begin position="48"/>
        <end position="152"/>
    </location>
</feature>
<dbReference type="InterPro" id="IPR018705">
    <property type="entry name" value="DUF2134_membrane"/>
</dbReference>
<dbReference type="Proteomes" id="UP000189818">
    <property type="component" value="Unassembled WGS sequence"/>
</dbReference>
<keyword evidence="3" id="KW-1185">Reference proteome</keyword>
<accession>A0A1T5AIL8</accession>
<dbReference type="Pfam" id="PF09977">
    <property type="entry name" value="Tad_C"/>
    <property type="match status" value="1"/>
</dbReference>
<sequence length="576" mass="58442">MIARLGSLWSDRSAAVAPIVAMLGASLVCTAAIALDVGAFYSGSKRLKAATEAAALYAAGNPANALSRAQDYLQRNGYPSSVIQSIQAGRYCPDKDLAPTGRFFASAAASPCPGNGQANAVRLKTSQPSSQYVLALLGNASPIADLKATATAAKIDEAGVQVSSGVLGLSNGVVNQLLTLLTGRNIALTGAQITTLMGSDIDMGLFMDRLAVRAGRSGTYAELLSSPIAFSDVLGAAGDAAADAGSTSVSTLLLNLSAQVGSGYKVKLTGLADLGVWEKMPVGNARAQTSLRAGINAFQLLNYALLAGGQPPSLSLTPAVRLAGMATDVLSNPRFGYGPANETSAYTAVTRLLLDVDVSLNVLGLGPVLSLLGLQTLAKVPVLIEIGSGSATITNIRCTSEADQDSVVTINSQASLLKAYIGVAHNNPLALPFKPLSSADFDEATILGGVLSLKAAAEDPIAAAQPITFSRQNGTIGRPASATKPGIAGAPVTVASGSQLGPLLTTLGSKIQVRLLRSDLGLVLNPVLAVVGPTVGNVLTIIVDPLVTNLLATLGIQLGTATVWVTGVRCGVPVLV</sequence>
<name>A0A1T5AIL8_9SPHN</name>
<protein>
    <submittedName>
        <fullName evidence="2">Uncharacterized membrane protein</fullName>
    </submittedName>
</protein>
<dbReference type="OrthoDB" id="7630116at2"/>
<gene>
    <name evidence="2" type="ORF">SAMN06295920_10212</name>
</gene>
<dbReference type="STRING" id="439228.SAMN06295920_10212"/>
<organism evidence="2 3">
    <name type="scientific">Rhizorhabdus histidinilytica</name>
    <dbReference type="NCBI Taxonomy" id="439228"/>
    <lineage>
        <taxon>Bacteria</taxon>
        <taxon>Pseudomonadati</taxon>
        <taxon>Pseudomonadota</taxon>
        <taxon>Alphaproteobacteria</taxon>
        <taxon>Sphingomonadales</taxon>
        <taxon>Sphingomonadaceae</taxon>
        <taxon>Rhizorhabdus</taxon>
    </lineage>
</organism>
<evidence type="ECO:0000313" key="2">
    <source>
        <dbReference type="EMBL" id="SKB34851.1"/>
    </source>
</evidence>